<dbReference type="GO" id="GO:0005524">
    <property type="term" value="F:ATP binding"/>
    <property type="evidence" value="ECO:0007669"/>
    <property type="project" value="UniProtKB-KW"/>
</dbReference>
<dbReference type="InterPro" id="IPR010513">
    <property type="entry name" value="KEN_dom"/>
</dbReference>
<dbReference type="GO" id="GO:0036498">
    <property type="term" value="P:IRE1-mediated unfolded protein response"/>
    <property type="evidence" value="ECO:0007669"/>
    <property type="project" value="TreeGrafter"/>
</dbReference>
<dbReference type="GO" id="GO:0006397">
    <property type="term" value="P:mRNA processing"/>
    <property type="evidence" value="ECO:0007669"/>
    <property type="project" value="InterPro"/>
</dbReference>
<keyword evidence="10" id="KW-1185">Reference proteome</keyword>
<evidence type="ECO:0000259" key="8">
    <source>
        <dbReference type="PROSITE" id="PS51392"/>
    </source>
</evidence>
<accession>A0A6H5I8R3</accession>
<dbReference type="Proteomes" id="UP000479190">
    <property type="component" value="Unassembled WGS sequence"/>
</dbReference>
<keyword evidence="3" id="KW-0067">ATP-binding</keyword>
<evidence type="ECO:0000313" key="9">
    <source>
        <dbReference type="EMBL" id="CAB0032987.1"/>
    </source>
</evidence>
<comment type="catalytic activity">
    <reaction evidence="4">
        <text>L-threonyl-[protein] + ATP = O-phospho-L-threonyl-[protein] + ADP + H(+)</text>
        <dbReference type="Rhea" id="RHEA:46608"/>
        <dbReference type="Rhea" id="RHEA-COMP:11060"/>
        <dbReference type="Rhea" id="RHEA-COMP:11605"/>
        <dbReference type="ChEBI" id="CHEBI:15378"/>
        <dbReference type="ChEBI" id="CHEBI:30013"/>
        <dbReference type="ChEBI" id="CHEBI:30616"/>
        <dbReference type="ChEBI" id="CHEBI:61977"/>
        <dbReference type="ChEBI" id="CHEBI:456216"/>
        <dbReference type="EC" id="2.7.11.1"/>
    </reaction>
</comment>
<dbReference type="PROSITE" id="PS51392">
    <property type="entry name" value="KEN"/>
    <property type="match status" value="1"/>
</dbReference>
<gene>
    <name evidence="9" type="ORF">TBRA_LOCUS4910</name>
</gene>
<evidence type="ECO:0000256" key="3">
    <source>
        <dbReference type="ARBA" id="ARBA00022840"/>
    </source>
</evidence>
<dbReference type="PANTHER" id="PTHR13954:SF6">
    <property type="entry name" value="NON-SPECIFIC SERINE_THREONINE PROTEIN KINASE"/>
    <property type="match status" value="1"/>
</dbReference>
<evidence type="ECO:0000256" key="1">
    <source>
        <dbReference type="ARBA" id="ARBA00022729"/>
    </source>
</evidence>
<dbReference type="GO" id="GO:0051082">
    <property type="term" value="F:unfolded protein binding"/>
    <property type="evidence" value="ECO:0007669"/>
    <property type="project" value="TreeGrafter"/>
</dbReference>
<reference evidence="9 10" key="1">
    <citation type="submission" date="2020-02" db="EMBL/GenBank/DDBJ databases">
        <authorList>
            <person name="Ferguson B K."/>
        </authorList>
    </citation>
    <scope>NUCLEOTIDE SEQUENCE [LARGE SCALE GENOMIC DNA]</scope>
</reference>
<protein>
    <recommendedName>
        <fullName evidence="8">KEN domain-containing protein</fullName>
    </recommendedName>
</protein>
<evidence type="ECO:0000256" key="6">
    <source>
        <dbReference type="SAM" id="MobiDB-lite"/>
    </source>
</evidence>
<dbReference type="SMART" id="SM00580">
    <property type="entry name" value="PUG"/>
    <property type="match status" value="1"/>
</dbReference>
<dbReference type="Pfam" id="PF06479">
    <property type="entry name" value="Ribonuc_2-5A"/>
    <property type="match status" value="1"/>
</dbReference>
<dbReference type="GO" id="GO:1990604">
    <property type="term" value="C:IRE1-TRAF2-ASK1 complex"/>
    <property type="evidence" value="ECO:0007669"/>
    <property type="project" value="TreeGrafter"/>
</dbReference>
<dbReference type="InterPro" id="IPR045133">
    <property type="entry name" value="IRE1/2-like"/>
</dbReference>
<dbReference type="GO" id="GO:0004674">
    <property type="term" value="F:protein serine/threonine kinase activity"/>
    <property type="evidence" value="ECO:0007669"/>
    <property type="project" value="UniProtKB-EC"/>
</dbReference>
<evidence type="ECO:0000256" key="5">
    <source>
        <dbReference type="ARBA" id="ARBA00048679"/>
    </source>
</evidence>
<feature type="chain" id="PRO_5026316519" description="KEN domain-containing protein" evidence="7">
    <location>
        <begin position="19"/>
        <end position="197"/>
    </location>
</feature>
<organism evidence="9 10">
    <name type="scientific">Trichogramma brassicae</name>
    <dbReference type="NCBI Taxonomy" id="86971"/>
    <lineage>
        <taxon>Eukaryota</taxon>
        <taxon>Metazoa</taxon>
        <taxon>Ecdysozoa</taxon>
        <taxon>Arthropoda</taxon>
        <taxon>Hexapoda</taxon>
        <taxon>Insecta</taxon>
        <taxon>Pterygota</taxon>
        <taxon>Neoptera</taxon>
        <taxon>Endopterygota</taxon>
        <taxon>Hymenoptera</taxon>
        <taxon>Apocrita</taxon>
        <taxon>Proctotrupomorpha</taxon>
        <taxon>Chalcidoidea</taxon>
        <taxon>Trichogrammatidae</taxon>
        <taxon>Trichogramma</taxon>
    </lineage>
</organism>
<dbReference type="InterPro" id="IPR038357">
    <property type="entry name" value="KEN_sf"/>
</dbReference>
<feature type="region of interest" description="Disordered" evidence="6">
    <location>
        <begin position="23"/>
        <end position="42"/>
    </location>
</feature>
<evidence type="ECO:0000256" key="2">
    <source>
        <dbReference type="ARBA" id="ARBA00022741"/>
    </source>
</evidence>
<dbReference type="Gene3D" id="1.20.1440.180">
    <property type="entry name" value="KEN domain"/>
    <property type="match status" value="1"/>
</dbReference>
<proteinExistence type="predicted"/>
<name>A0A6H5I8R3_9HYME</name>
<evidence type="ECO:0000256" key="7">
    <source>
        <dbReference type="SAM" id="SignalP"/>
    </source>
</evidence>
<feature type="domain" description="KEN" evidence="8">
    <location>
        <begin position="44"/>
        <end position="172"/>
    </location>
</feature>
<evidence type="ECO:0000256" key="4">
    <source>
        <dbReference type="ARBA" id="ARBA00047899"/>
    </source>
</evidence>
<dbReference type="EMBL" id="CADCXV010000695">
    <property type="protein sequence ID" value="CAB0032987.1"/>
    <property type="molecule type" value="Genomic_DNA"/>
</dbReference>
<dbReference type="OrthoDB" id="63989at2759"/>
<dbReference type="AlphaFoldDB" id="A0A6H5I8R3"/>
<keyword evidence="2" id="KW-0547">Nucleotide-binding</keyword>
<keyword evidence="1 7" id="KW-0732">Signal</keyword>
<feature type="compositionally biased region" description="Polar residues" evidence="6">
    <location>
        <begin position="23"/>
        <end position="39"/>
    </location>
</feature>
<comment type="catalytic activity">
    <reaction evidence="5">
        <text>L-seryl-[protein] + ATP = O-phospho-L-seryl-[protein] + ADP + H(+)</text>
        <dbReference type="Rhea" id="RHEA:17989"/>
        <dbReference type="Rhea" id="RHEA-COMP:9863"/>
        <dbReference type="Rhea" id="RHEA-COMP:11604"/>
        <dbReference type="ChEBI" id="CHEBI:15378"/>
        <dbReference type="ChEBI" id="CHEBI:29999"/>
        <dbReference type="ChEBI" id="CHEBI:30616"/>
        <dbReference type="ChEBI" id="CHEBI:83421"/>
        <dbReference type="ChEBI" id="CHEBI:456216"/>
        <dbReference type="EC" id="2.7.11.1"/>
    </reaction>
</comment>
<dbReference type="PANTHER" id="PTHR13954">
    <property type="entry name" value="IRE1-RELATED"/>
    <property type="match status" value="1"/>
</dbReference>
<dbReference type="GO" id="GO:0070059">
    <property type="term" value="P:intrinsic apoptotic signaling pathway in response to endoplasmic reticulum stress"/>
    <property type="evidence" value="ECO:0007669"/>
    <property type="project" value="TreeGrafter"/>
</dbReference>
<dbReference type="GO" id="GO:0004521">
    <property type="term" value="F:RNA endonuclease activity"/>
    <property type="evidence" value="ECO:0007669"/>
    <property type="project" value="InterPro"/>
</dbReference>
<sequence length="197" mass="23268">MNKLFYQTLLSFVCCALGQQTTQNSRENSRTDSNSNNGSFYAPEEIGEGLVRDVSDRVEKDVSESPALQALERGYRRVVQGDWRVHIDPEVASDLRKYRSYQGESVRDLLRALRNKKHHYRELTEEAQQSLGEIPTKFTDYWLSRFPHLLTHTWCAMQPFRHEPMFRNYYHELYAFGTDDQYEEDPAETESYIFTYL</sequence>
<dbReference type="CDD" id="cd10422">
    <property type="entry name" value="RNase_Ire1"/>
    <property type="match status" value="1"/>
</dbReference>
<dbReference type="FunFam" id="1.20.1440.180:FF:000001">
    <property type="entry name" value="Serine/threonine-protein kinase/endoribonuclease IRE1"/>
    <property type="match status" value="1"/>
</dbReference>
<feature type="signal peptide" evidence="7">
    <location>
        <begin position="1"/>
        <end position="18"/>
    </location>
</feature>
<evidence type="ECO:0000313" key="10">
    <source>
        <dbReference type="Proteomes" id="UP000479190"/>
    </source>
</evidence>